<dbReference type="InterPro" id="IPR011990">
    <property type="entry name" value="TPR-like_helical_dom_sf"/>
</dbReference>
<gene>
    <name evidence="4" type="ORF">SAMN05216290_2136</name>
</gene>
<name>A0A1I0QAP8_9BACT</name>
<reference evidence="5" key="1">
    <citation type="submission" date="2016-10" db="EMBL/GenBank/DDBJ databases">
        <authorList>
            <person name="Varghese N."/>
            <person name="Submissions S."/>
        </authorList>
    </citation>
    <scope>NUCLEOTIDE SEQUENCE [LARGE SCALE GENOMIC DNA]</scope>
    <source>
        <strain evidence="5">CGMCC 1.12402</strain>
    </source>
</reference>
<organism evidence="4 5">
    <name type="scientific">Roseivirga pacifica</name>
    <dbReference type="NCBI Taxonomy" id="1267423"/>
    <lineage>
        <taxon>Bacteria</taxon>
        <taxon>Pseudomonadati</taxon>
        <taxon>Bacteroidota</taxon>
        <taxon>Cytophagia</taxon>
        <taxon>Cytophagales</taxon>
        <taxon>Roseivirgaceae</taxon>
        <taxon>Roseivirga</taxon>
    </lineage>
</organism>
<evidence type="ECO:0000256" key="2">
    <source>
        <dbReference type="ARBA" id="ARBA00022803"/>
    </source>
</evidence>
<feature type="repeat" description="TPR" evidence="3">
    <location>
        <begin position="285"/>
        <end position="318"/>
    </location>
</feature>
<protein>
    <submittedName>
        <fullName evidence="4">Tetratricopeptide repeat-containing protein</fullName>
    </submittedName>
</protein>
<keyword evidence="2 3" id="KW-0802">TPR repeat</keyword>
<keyword evidence="1" id="KW-0677">Repeat</keyword>
<dbReference type="SMART" id="SM00028">
    <property type="entry name" value="TPR"/>
    <property type="match status" value="3"/>
</dbReference>
<dbReference type="AlphaFoldDB" id="A0A1I0QAP8"/>
<dbReference type="Gene3D" id="1.25.40.10">
    <property type="entry name" value="Tetratricopeptide repeat domain"/>
    <property type="match status" value="2"/>
</dbReference>
<accession>A0A1I0QAP8</accession>
<keyword evidence="5" id="KW-1185">Reference proteome</keyword>
<dbReference type="Pfam" id="PF07719">
    <property type="entry name" value="TPR_2"/>
    <property type="match status" value="1"/>
</dbReference>
<dbReference type="InterPro" id="IPR013105">
    <property type="entry name" value="TPR_2"/>
</dbReference>
<evidence type="ECO:0000313" key="4">
    <source>
        <dbReference type="EMBL" id="SEW23651.1"/>
    </source>
</evidence>
<dbReference type="Proteomes" id="UP000199437">
    <property type="component" value="Unassembled WGS sequence"/>
</dbReference>
<evidence type="ECO:0000313" key="5">
    <source>
        <dbReference type="Proteomes" id="UP000199437"/>
    </source>
</evidence>
<dbReference type="STRING" id="1267423.SAMN05216290_2136"/>
<dbReference type="SUPFAM" id="SSF48452">
    <property type="entry name" value="TPR-like"/>
    <property type="match status" value="2"/>
</dbReference>
<dbReference type="InterPro" id="IPR019734">
    <property type="entry name" value="TPR_rpt"/>
</dbReference>
<dbReference type="EMBL" id="FOIR01000002">
    <property type="protein sequence ID" value="SEW23651.1"/>
    <property type="molecule type" value="Genomic_DNA"/>
</dbReference>
<dbReference type="PROSITE" id="PS50005">
    <property type="entry name" value="TPR"/>
    <property type="match status" value="1"/>
</dbReference>
<sequence length="411" mass="46247">MKLRQKKTNVKPKLETIIPMKKLFLTAMLSFLVLGAYAQKKVLKSAEKALRKGELEEAITLAKQAAANPETQDEPDVYITIGKAYLQQFVDSGKENFDAANAAYEHFATAMEKGDDKLREDMMEAPVYLPNDPEKPVGGGDTMGMLDQFLLQIGDAAWSEQNYEKAFQAFDLAAKIQERIAINFFAGVAAQSAEQEDVAYDYFVLVADSEEEYEYKKEAFNEVIRISRVKEDHDTALEYIAKAKELFPDDKTYASMEVDVLINAERLDEAVAGLKANIAAGNADKTQYYYLGYLQWSAGNTEEALEAANQALELDPDYYEALYIKGGAIYDKAAAILREANNTTDDAEYTKMRDQAFEMFKEAQPVFEKCYAQRQDDPYILKPLSTIYDQLQMDAKRDEILAKLDALEGGE</sequence>
<evidence type="ECO:0000256" key="1">
    <source>
        <dbReference type="ARBA" id="ARBA00022737"/>
    </source>
</evidence>
<evidence type="ECO:0000256" key="3">
    <source>
        <dbReference type="PROSITE-ProRule" id="PRU00339"/>
    </source>
</evidence>
<proteinExistence type="predicted"/>